<sequence>MCQKQYQILLSSQGTLCQIFLRGF</sequence>
<keyword evidence="2" id="KW-1185">Reference proteome</keyword>
<protein>
    <submittedName>
        <fullName evidence="1">Uncharacterized protein</fullName>
    </submittedName>
</protein>
<gene>
    <name evidence="1" type="ORF">CFP56_033936</name>
</gene>
<dbReference type="Proteomes" id="UP000237347">
    <property type="component" value="Unassembled WGS sequence"/>
</dbReference>
<dbReference type="AlphaFoldDB" id="A0AAW0JDY3"/>
<evidence type="ECO:0000313" key="2">
    <source>
        <dbReference type="Proteomes" id="UP000237347"/>
    </source>
</evidence>
<accession>A0AAW0JDY3</accession>
<proteinExistence type="predicted"/>
<organism evidence="1 2">
    <name type="scientific">Quercus suber</name>
    <name type="common">Cork oak</name>
    <dbReference type="NCBI Taxonomy" id="58331"/>
    <lineage>
        <taxon>Eukaryota</taxon>
        <taxon>Viridiplantae</taxon>
        <taxon>Streptophyta</taxon>
        <taxon>Embryophyta</taxon>
        <taxon>Tracheophyta</taxon>
        <taxon>Spermatophyta</taxon>
        <taxon>Magnoliopsida</taxon>
        <taxon>eudicotyledons</taxon>
        <taxon>Gunneridae</taxon>
        <taxon>Pentapetalae</taxon>
        <taxon>rosids</taxon>
        <taxon>fabids</taxon>
        <taxon>Fagales</taxon>
        <taxon>Fagaceae</taxon>
        <taxon>Quercus</taxon>
    </lineage>
</organism>
<comment type="caution">
    <text evidence="1">The sequence shown here is derived from an EMBL/GenBank/DDBJ whole genome shotgun (WGS) entry which is preliminary data.</text>
</comment>
<dbReference type="EMBL" id="PKMF04000590">
    <property type="protein sequence ID" value="KAK7824875.1"/>
    <property type="molecule type" value="Genomic_DNA"/>
</dbReference>
<evidence type="ECO:0000313" key="1">
    <source>
        <dbReference type="EMBL" id="KAK7824875.1"/>
    </source>
</evidence>
<name>A0AAW0JDY3_QUESU</name>
<reference evidence="1 2" key="1">
    <citation type="journal article" date="2018" name="Sci. Data">
        <title>The draft genome sequence of cork oak.</title>
        <authorList>
            <person name="Ramos A.M."/>
            <person name="Usie A."/>
            <person name="Barbosa P."/>
            <person name="Barros P.M."/>
            <person name="Capote T."/>
            <person name="Chaves I."/>
            <person name="Simoes F."/>
            <person name="Abreu I."/>
            <person name="Carrasquinho I."/>
            <person name="Faro C."/>
            <person name="Guimaraes J.B."/>
            <person name="Mendonca D."/>
            <person name="Nobrega F."/>
            <person name="Rodrigues L."/>
            <person name="Saibo N.J.M."/>
            <person name="Varela M.C."/>
            <person name="Egas C."/>
            <person name="Matos J."/>
            <person name="Miguel C.M."/>
            <person name="Oliveira M.M."/>
            <person name="Ricardo C.P."/>
            <person name="Goncalves S."/>
        </authorList>
    </citation>
    <scope>NUCLEOTIDE SEQUENCE [LARGE SCALE GENOMIC DNA]</scope>
    <source>
        <strain evidence="2">cv. HL8</strain>
    </source>
</reference>